<keyword evidence="2" id="KW-1184">Jasmonic acid signaling pathway</keyword>
<dbReference type="EMBL" id="JBJXBP010000001">
    <property type="protein sequence ID" value="KAL3849898.1"/>
    <property type="molecule type" value="Genomic_DNA"/>
</dbReference>
<evidence type="ECO:0000256" key="2">
    <source>
        <dbReference type="RuleBase" id="RU369065"/>
    </source>
</evidence>
<keyword evidence="2" id="KW-0539">Nucleus</keyword>
<feature type="region of interest" description="Disordered" evidence="3">
    <location>
        <begin position="1"/>
        <end position="31"/>
    </location>
</feature>
<name>A0ABD3UNC0_9LAMI</name>
<dbReference type="AlphaFoldDB" id="A0ABD3UNC0"/>
<dbReference type="PROSITE" id="PS51320">
    <property type="entry name" value="TIFY"/>
    <property type="match status" value="1"/>
</dbReference>
<feature type="compositionally biased region" description="Polar residues" evidence="3">
    <location>
        <begin position="137"/>
        <end position="154"/>
    </location>
</feature>
<keyword evidence="6" id="KW-1185">Reference proteome</keyword>
<evidence type="ECO:0000256" key="3">
    <source>
        <dbReference type="SAM" id="MobiDB-lite"/>
    </source>
</evidence>
<dbReference type="GO" id="GO:0031347">
    <property type="term" value="P:regulation of defense response"/>
    <property type="evidence" value="ECO:0007669"/>
    <property type="project" value="UniProtKB-UniRule"/>
</dbReference>
<dbReference type="GO" id="GO:0009611">
    <property type="term" value="P:response to wounding"/>
    <property type="evidence" value="ECO:0007669"/>
    <property type="project" value="UniProtKB-UniRule"/>
</dbReference>
<organism evidence="5 6">
    <name type="scientific">Penstemon smallii</name>
    <dbReference type="NCBI Taxonomy" id="265156"/>
    <lineage>
        <taxon>Eukaryota</taxon>
        <taxon>Viridiplantae</taxon>
        <taxon>Streptophyta</taxon>
        <taxon>Embryophyta</taxon>
        <taxon>Tracheophyta</taxon>
        <taxon>Spermatophyta</taxon>
        <taxon>Magnoliopsida</taxon>
        <taxon>eudicotyledons</taxon>
        <taxon>Gunneridae</taxon>
        <taxon>Pentapetalae</taxon>
        <taxon>asterids</taxon>
        <taxon>lamiids</taxon>
        <taxon>Lamiales</taxon>
        <taxon>Plantaginaceae</taxon>
        <taxon>Cheloneae</taxon>
        <taxon>Penstemon</taxon>
    </lineage>
</organism>
<sequence length="352" mass="39128">MAEPMPESDVMPPGESSVKSPLDKPLHQLTEDDIAQLTREDCRRYLKEKGMRRPSWNKSQAIQQVIMLKKLLETTPDCEADSRSRLRISHPNINHNNDNTVPESVPKGRCGDAENAVLAEETAPYRRKDLEIPDSSGGFSAANNESALPRTTGSTNMSVGQMTIFYSGKVNVYDDVPADKARALMHIAASPQEFPQEWPVSGSMSLQPVSRLSKAISTRSRPDSAVLFPPMQTVKMNENSLVLGEEGNMLREETPVEGPSTRKASVQRYLEKRKDRFKSKRKAQMTSCASLDPCFNHQIDNQMLSRSHTCSPTLIRPPSTPTRCSSVDNDSVKNFCLPAALNNKAFFLSFVS</sequence>
<dbReference type="InterPro" id="IPR010399">
    <property type="entry name" value="Tify_dom"/>
</dbReference>
<feature type="region of interest" description="Disordered" evidence="3">
    <location>
        <begin position="131"/>
        <end position="154"/>
    </location>
</feature>
<evidence type="ECO:0000313" key="5">
    <source>
        <dbReference type="EMBL" id="KAL3849898.1"/>
    </source>
</evidence>
<dbReference type="InterPro" id="IPR040390">
    <property type="entry name" value="TIFY/JAZ"/>
</dbReference>
<evidence type="ECO:0000313" key="6">
    <source>
        <dbReference type="Proteomes" id="UP001634393"/>
    </source>
</evidence>
<comment type="domain">
    <text evidence="2">The jas domain is required for interaction with COI1.</text>
</comment>
<comment type="function">
    <text evidence="2">Repressor of jasmonate responses.</text>
</comment>
<evidence type="ECO:0000259" key="4">
    <source>
        <dbReference type="PROSITE" id="PS51320"/>
    </source>
</evidence>
<gene>
    <name evidence="5" type="ORF">ACJIZ3_011780</name>
</gene>
<dbReference type="Proteomes" id="UP001634393">
    <property type="component" value="Unassembled WGS sequence"/>
</dbReference>
<protein>
    <recommendedName>
        <fullName evidence="2">Protein TIFY</fullName>
    </recommendedName>
    <alternativeName>
        <fullName evidence="2">Jasmonate ZIM domain-containing protein</fullName>
    </alternativeName>
</protein>
<feature type="domain" description="Tify" evidence="4">
    <location>
        <begin position="155"/>
        <end position="190"/>
    </location>
</feature>
<reference evidence="5 6" key="1">
    <citation type="submission" date="2024-12" db="EMBL/GenBank/DDBJ databases">
        <title>The unique morphological basis and parallel evolutionary history of personate flowers in Penstemon.</title>
        <authorList>
            <person name="Depatie T.H."/>
            <person name="Wessinger C.A."/>
        </authorList>
    </citation>
    <scope>NUCLEOTIDE SEQUENCE [LARGE SCALE GENOMIC DNA]</scope>
    <source>
        <strain evidence="5">WTNN_2</strain>
        <tissue evidence="5">Leaf</tissue>
    </source>
</reference>
<evidence type="ECO:0000256" key="1">
    <source>
        <dbReference type="ARBA" id="ARBA00008614"/>
    </source>
</evidence>
<comment type="similarity">
    <text evidence="1 2">Belongs to the TIFY/JAZ family.</text>
</comment>
<comment type="subcellular location">
    <subcellularLocation>
        <location evidence="2">Nucleus</location>
    </subcellularLocation>
</comment>
<proteinExistence type="inferred from homology"/>
<feature type="compositionally biased region" description="Basic and acidic residues" evidence="3">
    <location>
        <begin position="21"/>
        <end position="30"/>
    </location>
</feature>
<feature type="compositionally biased region" description="Polar residues" evidence="3">
    <location>
        <begin position="91"/>
        <end position="102"/>
    </location>
</feature>
<dbReference type="Pfam" id="PF06200">
    <property type="entry name" value="tify"/>
    <property type="match status" value="1"/>
</dbReference>
<dbReference type="Pfam" id="PF09425">
    <property type="entry name" value="Jas_motif"/>
    <property type="match status" value="1"/>
</dbReference>
<dbReference type="GO" id="GO:2000022">
    <property type="term" value="P:regulation of jasmonic acid mediated signaling pathway"/>
    <property type="evidence" value="ECO:0007669"/>
    <property type="project" value="UniProtKB-UniRule"/>
</dbReference>
<dbReference type="GO" id="GO:0005634">
    <property type="term" value="C:nucleus"/>
    <property type="evidence" value="ECO:0007669"/>
    <property type="project" value="UniProtKB-SubCell"/>
</dbReference>
<dbReference type="SMART" id="SM00979">
    <property type="entry name" value="TIFY"/>
    <property type="match status" value="1"/>
</dbReference>
<feature type="region of interest" description="Disordered" evidence="3">
    <location>
        <begin position="89"/>
        <end position="108"/>
    </location>
</feature>
<dbReference type="InterPro" id="IPR018467">
    <property type="entry name" value="CCT_CS"/>
</dbReference>
<dbReference type="PANTHER" id="PTHR33077:SF60">
    <property type="entry name" value="TIFY DOMAIN-CONTAINING PROTEIN"/>
    <property type="match status" value="1"/>
</dbReference>
<comment type="caution">
    <text evidence="5">The sequence shown here is derived from an EMBL/GenBank/DDBJ whole genome shotgun (WGS) entry which is preliminary data.</text>
</comment>
<accession>A0ABD3UNC0</accession>
<dbReference type="PANTHER" id="PTHR33077">
    <property type="entry name" value="PROTEIN TIFY 4A-RELATED-RELATED"/>
    <property type="match status" value="1"/>
</dbReference>